<accession>A0A6J5N9L7</accession>
<evidence type="ECO:0000259" key="1">
    <source>
        <dbReference type="Pfam" id="PF08800"/>
    </source>
</evidence>
<sequence>MTMTLHKPTAIDFYSSATASTAMATTTLKDLIEAIRSDEFSNKIAKLRSTLAAGDDDGYAIAKKDLQAVSISGCCTGRRAKAIEEGRFVHSGFLQLDFDAADNVGWTVEEIVEILQAEPRIVAAFVSPSGAGVKGIARIPVCKTKDEHVAAFVAARNHFRANNLTMDEACKDPVRLMFVSHDPSAWIDLDRSSMFEPVATAEPELPKAAKKSSIKLKAGKTAFPEPPREGIHTWLMEAAWWCRFADMSESDAVAKLQSYDGSLRRSYQPTEVVDAVRTVYSSEMPESGTDWKDAAIVAAARRAPSTAQSFDPEDVFYDGPANKYLVRVGKSFMTYSKLSPVITGVSRHLSDDHDDPKELMQAVREAVKNRELDGGVQWHGSIAGHGQGLSRDTNDLPILITSEAKIPEPLAGDAPIISEIVAGAFADPIATTVFMSWLAGRYKSVRAHCHIPSPMLVLAGEINSGKSLLAWIVAQALGGRTANPYSAWSGGMLWNDDLVGSELLLVDDCIGSTDIRSRRNFGASFKESVYPHSVQLRKRNHSSISVRPVWCVMVCCNDTPESLQIIPPLDADLADKIALLHVIGVKLPVDTSTPEGKTQLQTLIRAELPAFAQQLMEWETPEELRDKRSGIIAWRDPELSESVDAHSPSKRLESLLEAALADYGIWHDLPRDMTASEIEARLVELNSSVREQARQLCSTWHGACGSALAKLARSNSQYVALSDRSPVGKALRYYITR</sequence>
<proteinExistence type="predicted"/>
<dbReference type="Gene3D" id="3.40.50.300">
    <property type="entry name" value="P-loop containing nucleotide triphosphate hydrolases"/>
    <property type="match status" value="1"/>
</dbReference>
<dbReference type="EMBL" id="LR796574">
    <property type="protein sequence ID" value="CAB4152319.1"/>
    <property type="molecule type" value="Genomic_DNA"/>
</dbReference>
<feature type="domain" description="BT4734-like N-terminal" evidence="1">
    <location>
        <begin position="63"/>
        <end position="185"/>
    </location>
</feature>
<name>A0A6J5N9L7_9CAUD</name>
<reference evidence="2" key="1">
    <citation type="submission" date="2020-04" db="EMBL/GenBank/DDBJ databases">
        <authorList>
            <person name="Chiriac C."/>
            <person name="Salcher M."/>
            <person name="Ghai R."/>
            <person name="Kavagutti S V."/>
        </authorList>
    </citation>
    <scope>NUCLEOTIDE SEQUENCE</scope>
</reference>
<dbReference type="Pfam" id="PF08800">
    <property type="entry name" value="BT4734-like_N"/>
    <property type="match status" value="1"/>
</dbReference>
<dbReference type="InterPro" id="IPR014907">
    <property type="entry name" value="BT4734-like_N"/>
</dbReference>
<evidence type="ECO:0000313" key="2">
    <source>
        <dbReference type="EMBL" id="CAB4152319.1"/>
    </source>
</evidence>
<protein>
    <submittedName>
        <fullName evidence="2">Virulence-protein E, N-terminal</fullName>
    </submittedName>
</protein>
<dbReference type="InterPro" id="IPR027417">
    <property type="entry name" value="P-loop_NTPase"/>
</dbReference>
<gene>
    <name evidence="2" type="ORF">UFOVP612_2</name>
</gene>
<organism evidence="2">
    <name type="scientific">uncultured Caudovirales phage</name>
    <dbReference type="NCBI Taxonomy" id="2100421"/>
    <lineage>
        <taxon>Viruses</taxon>
        <taxon>Duplodnaviria</taxon>
        <taxon>Heunggongvirae</taxon>
        <taxon>Uroviricota</taxon>
        <taxon>Caudoviricetes</taxon>
        <taxon>Peduoviridae</taxon>
        <taxon>Maltschvirus</taxon>
        <taxon>Maltschvirus maltsch</taxon>
    </lineage>
</organism>